<dbReference type="Proteomes" id="UP000663864">
    <property type="component" value="Unassembled WGS sequence"/>
</dbReference>
<organism evidence="2 3">
    <name type="scientific">Rotaria sordida</name>
    <dbReference type="NCBI Taxonomy" id="392033"/>
    <lineage>
        <taxon>Eukaryota</taxon>
        <taxon>Metazoa</taxon>
        <taxon>Spiralia</taxon>
        <taxon>Gnathifera</taxon>
        <taxon>Rotifera</taxon>
        <taxon>Eurotatoria</taxon>
        <taxon>Bdelloidea</taxon>
        <taxon>Philodinida</taxon>
        <taxon>Philodinidae</taxon>
        <taxon>Rotaria</taxon>
    </lineage>
</organism>
<name>A0A815FUT4_9BILA</name>
<evidence type="ECO:0000256" key="1">
    <source>
        <dbReference type="SAM" id="MobiDB-lite"/>
    </source>
</evidence>
<dbReference type="AlphaFoldDB" id="A0A815FUT4"/>
<gene>
    <name evidence="2" type="ORF">ZHD862_LOCUS29477</name>
</gene>
<protein>
    <submittedName>
        <fullName evidence="2">Uncharacterized protein</fullName>
    </submittedName>
</protein>
<proteinExistence type="predicted"/>
<evidence type="ECO:0000313" key="3">
    <source>
        <dbReference type="Proteomes" id="UP000663864"/>
    </source>
</evidence>
<sequence>MEQKQYSDFQETLTFGEAYVFIKHPTLNDCSNNTLSLGVKVSLPTQETLSTSSNEQNERQIANYGPCVVS</sequence>
<evidence type="ECO:0000313" key="2">
    <source>
        <dbReference type="EMBL" id="CAF1330130.1"/>
    </source>
</evidence>
<reference evidence="2" key="1">
    <citation type="submission" date="2021-02" db="EMBL/GenBank/DDBJ databases">
        <authorList>
            <person name="Nowell W R."/>
        </authorList>
    </citation>
    <scope>NUCLEOTIDE SEQUENCE</scope>
</reference>
<comment type="caution">
    <text evidence="2">The sequence shown here is derived from an EMBL/GenBank/DDBJ whole genome shotgun (WGS) entry which is preliminary data.</text>
</comment>
<feature type="region of interest" description="Disordered" evidence="1">
    <location>
        <begin position="48"/>
        <end position="70"/>
    </location>
</feature>
<dbReference type="EMBL" id="CAJNOT010002608">
    <property type="protein sequence ID" value="CAF1330130.1"/>
    <property type="molecule type" value="Genomic_DNA"/>
</dbReference>
<accession>A0A815FUT4</accession>